<dbReference type="GO" id="GO:0046503">
    <property type="term" value="P:glycerolipid catabolic process"/>
    <property type="evidence" value="ECO:0007669"/>
    <property type="project" value="TreeGrafter"/>
</dbReference>
<keyword evidence="4" id="KW-1185">Reference proteome</keyword>
<evidence type="ECO:0000313" key="2">
    <source>
        <dbReference type="EMBL" id="MCZ3365175.1"/>
    </source>
</evidence>
<dbReference type="InterPro" id="IPR029058">
    <property type="entry name" value="AB_hydrolase_fold"/>
</dbReference>
<organism evidence="3">
    <name type="scientific">Methanobacterium veterum</name>
    <dbReference type="NCBI Taxonomy" id="408577"/>
    <lineage>
        <taxon>Archaea</taxon>
        <taxon>Methanobacteriati</taxon>
        <taxon>Methanobacteriota</taxon>
        <taxon>Methanomada group</taxon>
        <taxon>Methanobacteria</taxon>
        <taxon>Methanobacteriales</taxon>
        <taxon>Methanobacteriaceae</taxon>
        <taxon>Methanobacterium</taxon>
    </lineage>
</organism>
<dbReference type="GO" id="GO:0004806">
    <property type="term" value="F:triacylglycerol lipase activity"/>
    <property type="evidence" value="ECO:0007669"/>
    <property type="project" value="TreeGrafter"/>
</dbReference>
<proteinExistence type="predicted"/>
<dbReference type="PANTHER" id="PTHR43433:SF5">
    <property type="entry name" value="AB HYDROLASE-1 DOMAIN-CONTAINING PROTEIN"/>
    <property type="match status" value="1"/>
</dbReference>
<accession>A0A9E5DMK4</accession>
<dbReference type="InterPro" id="IPR050471">
    <property type="entry name" value="AB_hydrolase"/>
</dbReference>
<dbReference type="Proteomes" id="UP001074446">
    <property type="component" value="Unassembled WGS sequence"/>
</dbReference>
<dbReference type="Gene3D" id="3.40.50.1820">
    <property type="entry name" value="alpha/beta hydrolase"/>
    <property type="match status" value="1"/>
</dbReference>
<feature type="domain" description="AB hydrolase-1" evidence="1">
    <location>
        <begin position="37"/>
        <end position="273"/>
    </location>
</feature>
<dbReference type="Pfam" id="PF12697">
    <property type="entry name" value="Abhydrolase_6"/>
    <property type="match status" value="1"/>
</dbReference>
<comment type="caution">
    <text evidence="3">The sequence shown here is derived from an EMBL/GenBank/DDBJ whole genome shotgun (WGS) entry which is preliminary data.</text>
</comment>
<evidence type="ECO:0000313" key="3">
    <source>
        <dbReference type="EMBL" id="MCZ3372930.1"/>
    </source>
</evidence>
<protein>
    <submittedName>
        <fullName evidence="3">Alpha/beta hydrolase</fullName>
    </submittedName>
</protein>
<keyword evidence="3" id="KW-0378">Hydrolase</keyword>
<evidence type="ECO:0000313" key="4">
    <source>
        <dbReference type="Proteomes" id="UP001068021"/>
    </source>
</evidence>
<dbReference type="SUPFAM" id="SSF53474">
    <property type="entry name" value="alpha/beta-Hydrolases"/>
    <property type="match status" value="1"/>
</dbReference>
<dbReference type="EMBL" id="JAPVES010000030">
    <property type="protein sequence ID" value="MCZ3372930.1"/>
    <property type="molecule type" value="Genomic_DNA"/>
</dbReference>
<dbReference type="InterPro" id="IPR000073">
    <property type="entry name" value="AB_hydrolase_1"/>
</dbReference>
<sequence length="291" mass="31959">MCGDIMDNSKQMYKTGSVTSKDGTKVGYRQMGSGHGIILLHGGVNASQHLMKLGTLLSNEFAVYIPDRRGRGMSGPVGEDYSIEKEDEDLDALLKKTGAHYVFGTADGALFALHAAISNPAIYKVAAYEPLVFAGQPELDQFRITIQHLDKNIAEGKVAKATVDLTKDSVNFIKPIPDLVLVPLVKLILWMNVKTVKGDDVSYQELIPTLDDELHLVEKTEGTIEDYKNVSARVLLLEGSKTHSLLKESLDALNEVLPHSNLVELKGLNHDSAQDYGKPEPIARELKSFFL</sequence>
<evidence type="ECO:0000259" key="1">
    <source>
        <dbReference type="Pfam" id="PF12697"/>
    </source>
</evidence>
<dbReference type="EMBL" id="JAPVER010000018">
    <property type="protein sequence ID" value="MCZ3365175.1"/>
    <property type="molecule type" value="Genomic_DNA"/>
</dbReference>
<dbReference type="AlphaFoldDB" id="A0A9E5DMK4"/>
<dbReference type="RefSeq" id="WP_269221190.1">
    <property type="nucleotide sequence ID" value="NZ_JAPVER010000018.1"/>
</dbReference>
<dbReference type="PANTHER" id="PTHR43433">
    <property type="entry name" value="HYDROLASE, ALPHA/BETA FOLD FAMILY PROTEIN"/>
    <property type="match status" value="1"/>
</dbReference>
<reference evidence="3" key="1">
    <citation type="submission" date="2022-12" db="EMBL/GenBank/DDBJ databases">
        <title>Reclassification of two methanogenic archaea species isolated from the Kolyma lowland permafrost.</title>
        <authorList>
            <person name="Trubitsyn V.E."/>
            <person name="Rivkina E.M."/>
            <person name="Shcherbakova V.A."/>
        </authorList>
    </citation>
    <scope>NUCLEOTIDE SEQUENCE</scope>
    <source>
        <strain evidence="2">M2</strain>
        <strain evidence="3">MK4</strain>
    </source>
</reference>
<dbReference type="Proteomes" id="UP001068021">
    <property type="component" value="Unassembled WGS sequence"/>
</dbReference>
<gene>
    <name evidence="3" type="ORF">O3H35_09825</name>
    <name evidence="2" type="ORF">O3H54_04705</name>
</gene>
<name>A0A9E5DMK4_9EURY</name>